<sequence length="254" mass="28290">MEVLNSQWHRLRGFYIKFRSDNNRPATAMASSAQAAGWGGGLDPFYALHEIIFACVRLTGGVKVASEQRNITENVVSEKDVEIGTTQRRSVKLAREENKWGKIDFRAEPDEAWPHVVEWTTAPSDRRHRSRTGTEQLVVGSNDIDPHGVINRLRNTLRRKCDNDLKLNVVRLADGRRRAVTRAGRGRLTRIEGVASRKRVASVITQSSAAPVQRHCAGLETREARLLDRSRTPHSSQSTSTATPAPAQTAPAVR</sequence>
<proteinExistence type="predicted"/>
<gene>
    <name evidence="2" type="ORF">EVAR_36847_1</name>
</gene>
<dbReference type="EMBL" id="BGZK01000523">
    <property type="protein sequence ID" value="GBP48413.1"/>
    <property type="molecule type" value="Genomic_DNA"/>
</dbReference>
<organism evidence="2 3">
    <name type="scientific">Eumeta variegata</name>
    <name type="common">Bagworm moth</name>
    <name type="synonym">Eumeta japonica</name>
    <dbReference type="NCBI Taxonomy" id="151549"/>
    <lineage>
        <taxon>Eukaryota</taxon>
        <taxon>Metazoa</taxon>
        <taxon>Ecdysozoa</taxon>
        <taxon>Arthropoda</taxon>
        <taxon>Hexapoda</taxon>
        <taxon>Insecta</taxon>
        <taxon>Pterygota</taxon>
        <taxon>Neoptera</taxon>
        <taxon>Endopterygota</taxon>
        <taxon>Lepidoptera</taxon>
        <taxon>Glossata</taxon>
        <taxon>Ditrysia</taxon>
        <taxon>Tineoidea</taxon>
        <taxon>Psychidae</taxon>
        <taxon>Oiketicinae</taxon>
        <taxon>Eumeta</taxon>
    </lineage>
</organism>
<protein>
    <submittedName>
        <fullName evidence="2">Uncharacterized protein</fullName>
    </submittedName>
</protein>
<evidence type="ECO:0000313" key="3">
    <source>
        <dbReference type="Proteomes" id="UP000299102"/>
    </source>
</evidence>
<feature type="compositionally biased region" description="Low complexity" evidence="1">
    <location>
        <begin position="233"/>
        <end position="254"/>
    </location>
</feature>
<evidence type="ECO:0000256" key="1">
    <source>
        <dbReference type="SAM" id="MobiDB-lite"/>
    </source>
</evidence>
<accession>A0A4C1WBI7</accession>
<dbReference type="Proteomes" id="UP000299102">
    <property type="component" value="Unassembled WGS sequence"/>
</dbReference>
<comment type="caution">
    <text evidence="2">The sequence shown here is derived from an EMBL/GenBank/DDBJ whole genome shotgun (WGS) entry which is preliminary data.</text>
</comment>
<feature type="region of interest" description="Disordered" evidence="1">
    <location>
        <begin position="226"/>
        <end position="254"/>
    </location>
</feature>
<name>A0A4C1WBI7_EUMVA</name>
<dbReference type="AlphaFoldDB" id="A0A4C1WBI7"/>
<reference evidence="2 3" key="1">
    <citation type="journal article" date="2019" name="Commun. Biol.">
        <title>The bagworm genome reveals a unique fibroin gene that provides high tensile strength.</title>
        <authorList>
            <person name="Kono N."/>
            <person name="Nakamura H."/>
            <person name="Ohtoshi R."/>
            <person name="Tomita M."/>
            <person name="Numata K."/>
            <person name="Arakawa K."/>
        </authorList>
    </citation>
    <scope>NUCLEOTIDE SEQUENCE [LARGE SCALE GENOMIC DNA]</scope>
</reference>
<keyword evidence="3" id="KW-1185">Reference proteome</keyword>
<evidence type="ECO:0000313" key="2">
    <source>
        <dbReference type="EMBL" id="GBP48413.1"/>
    </source>
</evidence>